<dbReference type="EMBL" id="CP000099">
    <property type="protein sequence ID" value="AAZ70986.1"/>
    <property type="molecule type" value="Genomic_DNA"/>
</dbReference>
<dbReference type="STRING" id="269797.Mbar_A2052"/>
<accession>Q46AV6</accession>
<gene>
    <name evidence="1" type="ordered locus">Mbar_A2052</name>
</gene>
<dbReference type="Pfam" id="PF07485">
    <property type="entry name" value="DUF1529"/>
    <property type="match status" value="2"/>
</dbReference>
<dbReference type="AlphaFoldDB" id="Q46AV6"/>
<evidence type="ECO:0000313" key="1">
    <source>
        <dbReference type="EMBL" id="AAZ70986.1"/>
    </source>
</evidence>
<dbReference type="PaxDb" id="269797-Mbar_A2052"/>
<reference evidence="1" key="1">
    <citation type="submission" date="2006-06" db="EMBL/GenBank/DDBJ databases">
        <title>Complete sequence of chromosome 1 of Methanosarcina barkeri str. fusaro.</title>
        <authorList>
            <person name="Copeland A."/>
            <person name="Lucas S."/>
            <person name="Lapidus A."/>
            <person name="Barry K."/>
            <person name="Detter J.C."/>
            <person name="Glavina T."/>
            <person name="Hammon N."/>
            <person name="Israni S."/>
            <person name="Pitluck S."/>
            <person name="Goodwin L.A."/>
            <person name="Saunders E.H."/>
            <person name="Schmutz J."/>
            <person name="Larimer F."/>
            <person name="Land M."/>
            <person name="Anderson I."/>
            <person name="Richardson P."/>
        </authorList>
    </citation>
    <scope>NUCLEOTIDE SEQUENCE</scope>
    <source>
        <strain evidence="1">Fusaro</strain>
    </source>
</reference>
<name>Q46AV6_METBF</name>
<organism evidence="1">
    <name type="scientific">Methanosarcina barkeri (strain Fusaro / DSM 804)</name>
    <dbReference type="NCBI Taxonomy" id="269797"/>
    <lineage>
        <taxon>Archaea</taxon>
        <taxon>Methanobacteriati</taxon>
        <taxon>Methanobacteriota</taxon>
        <taxon>Stenosarchaea group</taxon>
        <taxon>Methanomicrobia</taxon>
        <taxon>Methanosarcinales</taxon>
        <taxon>Methanosarcinaceae</taxon>
        <taxon>Methanosarcina</taxon>
    </lineage>
</organism>
<dbReference type="KEGG" id="mba:Mbar_A2052"/>
<protein>
    <recommendedName>
        <fullName evidence="2">DUF1259 domain-containing protein</fullName>
    </recommendedName>
</protein>
<dbReference type="InterPro" id="IPR011094">
    <property type="entry name" value="Uncharacterised_LppY/LpqO"/>
</dbReference>
<dbReference type="eggNOG" id="arCOG11117">
    <property type="taxonomic scope" value="Archaea"/>
</dbReference>
<evidence type="ECO:0008006" key="2">
    <source>
        <dbReference type="Google" id="ProtNLM"/>
    </source>
</evidence>
<proteinExistence type="predicted"/>
<sequence length="311" mass="34020">MHGKAIKFTSVFITLLICLMIIGTVSAKTYDSENASTLEDWQSVEKAMGEKGNVSPDGAITFAIPMTLNVTLDGIKLNPASERYHEFDFMRAGDKAMMVGEIGVTEEEVKNVSDMVLQSGLQVTAIHNHLLRTSPHIIWIHIYGYGDPADMAKKIRNITDYVNRGSSASESEKFQSKGINTTELDRIIGDKGSAEGGDYNYEIPRADKIQMNGYTLSPVMDVSTPISFQPLGKGNAAVIGEFALEENEVEPVVRTLTANGIEVTALHSHMITEQPRLFYVHCWATGDAAELAGIMREALNETNIKIGSESS</sequence>
<dbReference type="HOGENOM" id="CLU_045679_1_0_2"/>